<reference evidence="8" key="1">
    <citation type="submission" date="2018-08" db="EMBL/GenBank/DDBJ databases">
        <authorList>
            <person name="Rossello M."/>
        </authorList>
    </citation>
    <scope>NUCLEOTIDE SEQUENCE [LARGE SCALE GENOMIC DNA]</scope>
    <source>
        <strain evidence="8">cv. Chinese Spring</strain>
    </source>
</reference>
<dbReference type="Gramene" id="TraesPARA_EIv1.0_2042170.1">
    <property type="protein sequence ID" value="TraesPARA_EIv1.0_2042170.1.CDS"/>
    <property type="gene ID" value="TraesPARA_EIv1.0_2042170"/>
</dbReference>
<evidence type="ECO:0000313" key="9">
    <source>
        <dbReference type="Proteomes" id="UP000019116"/>
    </source>
</evidence>
<dbReference type="KEGG" id="taes:123136634"/>
<evidence type="ECO:0000256" key="2">
    <source>
        <dbReference type="ARBA" id="ARBA00022692"/>
    </source>
</evidence>
<dbReference type="InterPro" id="IPR017972">
    <property type="entry name" value="Cyt_P450_CS"/>
</dbReference>
<sequence>MAMSAATAATLLPRSSTGTPRLASTYPSSSAAHGRSRLLPIRCQSPGVDKTTKPKRNLFDNASNLLTNLLAGGNLKNMPVAEGAVTDLFDRPLFYSLYDWFLEHGSVYKLAFGPKSFVVVSDPIVARYILRENAFSYDKGVLAEILEPIMGKGLIPADLDTWKQRRKVITPGFHALFIEAMVRVFTKCSERTILKLEALIEKGDHGDKSTTVNLEEEFSNLALDIIGLGVFNFDFDSVNKESPVIKAVYGTLFEAEHRSTFYIPYWNLPLTQWIVPRQRKFRSDLKVINNCLDDLIKNAKETRQEADVEKLQQRDYSSLKDASLLRFLVDMRGADVDDRQLRDDLMTMLIAGHETTAAVLTWSIFLLAQNPTKMRKAQAEIDSVLIDGVITAEKLKKLEYIRLIIVEALRLYPQPPLLIRRSLRPDKLPGGYNGAKEGYEIPAGTDIFLSIYNLHRSPYFWDRPNEFEPERFTVPKKDENIEGWAGFDPDRSPGAMYPNEIIADFAFLPFGGGPRKCVGDQFALLESTVALALLLQKFDVELRGSPDEVEMVTGATIHTKNGLWCRLRKRS</sequence>
<dbReference type="GeneID" id="123136634"/>
<dbReference type="PANTHER" id="PTHR24291:SF183">
    <property type="entry name" value="CYTOCHROME P450 97B3, CHLOROPLASTIC"/>
    <property type="match status" value="1"/>
</dbReference>
<keyword evidence="6" id="KW-0175">Coiled coil</keyword>
<name>A0A3B6PJL8_WHEAT</name>
<feature type="compositionally biased region" description="Low complexity" evidence="7">
    <location>
        <begin position="1"/>
        <end position="12"/>
    </location>
</feature>
<keyword evidence="2" id="KW-0812">Transmembrane</keyword>
<dbReference type="Gramene" id="TraesCLE_scaffold_139493_01G000200.1">
    <property type="protein sequence ID" value="TraesCLE_scaffold_139493_01G000200.1"/>
    <property type="gene ID" value="TraesCLE_scaffold_139493_01G000200"/>
</dbReference>
<evidence type="ECO:0000256" key="1">
    <source>
        <dbReference type="ARBA" id="ARBA00010617"/>
    </source>
</evidence>
<evidence type="ECO:0000256" key="3">
    <source>
        <dbReference type="ARBA" id="ARBA00022989"/>
    </source>
</evidence>
<evidence type="ECO:0000313" key="8">
    <source>
        <dbReference type="EnsemblPlants" id="TraesCS6B02G184500.1"/>
    </source>
</evidence>
<feature type="binding site" description="axial binding residue" evidence="4">
    <location>
        <position position="517"/>
    </location>
    <ligand>
        <name>heme</name>
        <dbReference type="ChEBI" id="CHEBI:30413"/>
    </ligand>
    <ligandPart>
        <name>Fe</name>
        <dbReference type="ChEBI" id="CHEBI:18248"/>
    </ligandPart>
</feature>
<dbReference type="SUPFAM" id="SSF48264">
    <property type="entry name" value="Cytochrome P450"/>
    <property type="match status" value="1"/>
</dbReference>
<keyword evidence="4 5" id="KW-0479">Metal-binding</keyword>
<dbReference type="OMA" id="KIHRRED"/>
<keyword evidence="4 5" id="KW-0349">Heme</keyword>
<keyword evidence="3" id="KW-1133">Transmembrane helix</keyword>
<keyword evidence="9" id="KW-1185">Reference proteome</keyword>
<evidence type="ECO:0000256" key="4">
    <source>
        <dbReference type="PIRSR" id="PIRSR602401-1"/>
    </source>
</evidence>
<gene>
    <name evidence="8" type="primary">LOC123136634</name>
</gene>
<keyword evidence="3" id="KW-0472">Membrane</keyword>
<organism evidence="8">
    <name type="scientific">Triticum aestivum</name>
    <name type="common">Wheat</name>
    <dbReference type="NCBI Taxonomy" id="4565"/>
    <lineage>
        <taxon>Eukaryota</taxon>
        <taxon>Viridiplantae</taxon>
        <taxon>Streptophyta</taxon>
        <taxon>Embryophyta</taxon>
        <taxon>Tracheophyta</taxon>
        <taxon>Spermatophyta</taxon>
        <taxon>Magnoliopsida</taxon>
        <taxon>Liliopsida</taxon>
        <taxon>Poales</taxon>
        <taxon>Poaceae</taxon>
        <taxon>BOP clade</taxon>
        <taxon>Pooideae</taxon>
        <taxon>Triticodae</taxon>
        <taxon>Triticeae</taxon>
        <taxon>Triticinae</taxon>
        <taxon>Triticum</taxon>
    </lineage>
</organism>
<dbReference type="Pfam" id="PF00067">
    <property type="entry name" value="p450"/>
    <property type="match status" value="1"/>
</dbReference>
<feature type="coiled-coil region" evidence="6">
    <location>
        <begin position="285"/>
        <end position="312"/>
    </location>
</feature>
<dbReference type="STRING" id="4565.A0A3B6PJL8"/>
<dbReference type="InterPro" id="IPR036396">
    <property type="entry name" value="Cyt_P450_sf"/>
</dbReference>
<protein>
    <recommendedName>
        <fullName evidence="10">Cytochrome P450</fullName>
    </recommendedName>
</protein>
<dbReference type="EnsemblPlants" id="TraesCS6B02G184500.1">
    <property type="protein sequence ID" value="TraesCS6B02G184500.1"/>
    <property type="gene ID" value="TraesCS6B02G184500"/>
</dbReference>
<dbReference type="Gramene" id="TraesKAR6B01G0144610.1">
    <property type="protein sequence ID" value="cds.TraesKAR6B01G0144610.1"/>
    <property type="gene ID" value="TraesKAR6B01G0144610"/>
</dbReference>
<dbReference type="GO" id="GO:0004497">
    <property type="term" value="F:monooxygenase activity"/>
    <property type="evidence" value="ECO:0007669"/>
    <property type="project" value="UniProtKB-KW"/>
</dbReference>
<comment type="similarity">
    <text evidence="1 5">Belongs to the cytochrome P450 family.</text>
</comment>
<dbReference type="Gramene" id="TraesCS6B03G0468900.1">
    <property type="protein sequence ID" value="TraesCS6B03G0468900.1.CDS"/>
    <property type="gene ID" value="TraesCS6B03G0468900"/>
</dbReference>
<evidence type="ECO:0000256" key="5">
    <source>
        <dbReference type="RuleBase" id="RU000461"/>
    </source>
</evidence>
<dbReference type="InterPro" id="IPR001128">
    <property type="entry name" value="Cyt_P450"/>
</dbReference>
<dbReference type="PRINTS" id="PR00385">
    <property type="entry name" value="P450"/>
</dbReference>
<dbReference type="PROSITE" id="PS00086">
    <property type="entry name" value="CYTOCHROME_P450"/>
    <property type="match status" value="1"/>
</dbReference>
<dbReference type="Gene3D" id="1.10.630.10">
    <property type="entry name" value="Cytochrome P450"/>
    <property type="match status" value="1"/>
</dbReference>
<keyword evidence="5" id="KW-0560">Oxidoreductase</keyword>
<dbReference type="Gramene" id="TraesCS6B02G184500.1">
    <property type="protein sequence ID" value="TraesCS6B02G184500.1"/>
    <property type="gene ID" value="TraesCS6B02G184500"/>
</dbReference>
<dbReference type="GO" id="GO:0020037">
    <property type="term" value="F:heme binding"/>
    <property type="evidence" value="ECO:0007669"/>
    <property type="project" value="InterPro"/>
</dbReference>
<dbReference type="Gramene" id="TraesWEE_scaffold_139911_01G000200.1">
    <property type="protein sequence ID" value="TraesWEE_scaffold_139911_01G000200.1"/>
    <property type="gene ID" value="TraesWEE_scaffold_139911_01G000200"/>
</dbReference>
<dbReference type="AlphaFoldDB" id="A0A3B6PJL8"/>
<comment type="cofactor">
    <cofactor evidence="4">
        <name>heme</name>
        <dbReference type="ChEBI" id="CHEBI:30413"/>
    </cofactor>
</comment>
<accession>A0A3B6PJL8</accession>
<evidence type="ECO:0008006" key="10">
    <source>
        <dbReference type="Google" id="ProtNLM"/>
    </source>
</evidence>
<dbReference type="PRINTS" id="PR00463">
    <property type="entry name" value="EP450I"/>
</dbReference>
<dbReference type="Gramene" id="TraesROB_scaffold_106369_01G000200.1">
    <property type="protein sequence ID" value="TraesROB_scaffold_106369_01G000200.1"/>
    <property type="gene ID" value="TraesROB_scaffold_106369_01G000200"/>
</dbReference>
<dbReference type="PANTHER" id="PTHR24291">
    <property type="entry name" value="CYTOCHROME P450 FAMILY 4"/>
    <property type="match status" value="1"/>
</dbReference>
<dbReference type="OrthoDB" id="1470350at2759"/>
<reference evidence="8" key="2">
    <citation type="submission" date="2018-10" db="UniProtKB">
        <authorList>
            <consortium name="EnsemblPlants"/>
        </authorList>
    </citation>
    <scope>IDENTIFICATION</scope>
</reference>
<dbReference type="SMR" id="A0A3B6PJL8"/>
<proteinExistence type="inferred from homology"/>
<dbReference type="Gramene" id="TraesCAD_scaffold_105177_01G000100.1">
    <property type="protein sequence ID" value="TraesCAD_scaffold_105177_01G000100.1"/>
    <property type="gene ID" value="TraesCAD_scaffold_105177_01G000100"/>
</dbReference>
<keyword evidence="4 5" id="KW-0408">Iron</keyword>
<dbReference type="Proteomes" id="UP000019116">
    <property type="component" value="Chromosome 6B"/>
</dbReference>
<dbReference type="GO" id="GO:0005506">
    <property type="term" value="F:iron ion binding"/>
    <property type="evidence" value="ECO:0007669"/>
    <property type="project" value="InterPro"/>
</dbReference>
<keyword evidence="5" id="KW-0503">Monooxygenase</keyword>
<evidence type="ECO:0000256" key="6">
    <source>
        <dbReference type="SAM" id="Coils"/>
    </source>
</evidence>
<dbReference type="CDD" id="cd11046">
    <property type="entry name" value="CYP97"/>
    <property type="match status" value="1"/>
</dbReference>
<dbReference type="RefSeq" id="XP_044411994.1">
    <property type="nucleotide sequence ID" value="XM_044556059.1"/>
</dbReference>
<evidence type="ECO:0000256" key="7">
    <source>
        <dbReference type="SAM" id="MobiDB-lite"/>
    </source>
</evidence>
<dbReference type="InterPro" id="IPR002401">
    <property type="entry name" value="Cyt_P450_E_grp-I"/>
</dbReference>
<dbReference type="Gramene" id="TraesLDM6B03G03501210.1">
    <property type="protein sequence ID" value="TraesLDM6B03G03501210.1"/>
    <property type="gene ID" value="TraesLDM6B03G03501210"/>
</dbReference>
<dbReference type="GO" id="GO:0016705">
    <property type="term" value="F:oxidoreductase activity, acting on paired donors, with incorporation or reduction of molecular oxygen"/>
    <property type="evidence" value="ECO:0007669"/>
    <property type="project" value="InterPro"/>
</dbReference>
<feature type="region of interest" description="Disordered" evidence="7">
    <location>
        <begin position="1"/>
        <end position="35"/>
    </location>
</feature>
<dbReference type="InterPro" id="IPR050196">
    <property type="entry name" value="Cytochrome_P450_Monoox"/>
</dbReference>